<organism evidence="2 3">
    <name type="scientific">Thalassotalea loyana</name>
    <dbReference type="NCBI Taxonomy" id="280483"/>
    <lineage>
        <taxon>Bacteria</taxon>
        <taxon>Pseudomonadati</taxon>
        <taxon>Pseudomonadota</taxon>
        <taxon>Gammaproteobacteria</taxon>
        <taxon>Alteromonadales</taxon>
        <taxon>Colwelliaceae</taxon>
        <taxon>Thalassotalea</taxon>
    </lineage>
</organism>
<keyword evidence="1" id="KW-0732">Signal</keyword>
<dbReference type="Proteomes" id="UP001157134">
    <property type="component" value="Unassembled WGS sequence"/>
</dbReference>
<accession>A0ABQ6H8S8</accession>
<evidence type="ECO:0000313" key="2">
    <source>
        <dbReference type="EMBL" id="GLX84525.1"/>
    </source>
</evidence>
<sequence>MRKSISFISLFLSFSLFAQDISMPKSEWLSNLEPILIPHLCAEQSPFLKGYKGNDCAKDVKELFVKCTTQVDNVILPDPVTSVAQANKGGQVISECINAHYHGGQLLQIFNMIQKMDK</sequence>
<reference evidence="2 3" key="1">
    <citation type="submission" date="2023-03" db="EMBL/GenBank/DDBJ databases">
        <title>Thalassotalea loyana LMG 22536T draft genome sequence.</title>
        <authorList>
            <person name="Sawabe T."/>
        </authorList>
    </citation>
    <scope>NUCLEOTIDE SEQUENCE [LARGE SCALE GENOMIC DNA]</scope>
    <source>
        <strain evidence="2 3">LMG 22536</strain>
    </source>
</reference>
<keyword evidence="3" id="KW-1185">Reference proteome</keyword>
<feature type="chain" id="PRO_5046457792" evidence="1">
    <location>
        <begin position="19"/>
        <end position="118"/>
    </location>
</feature>
<dbReference type="EMBL" id="BSSV01000001">
    <property type="protein sequence ID" value="GLX84525.1"/>
    <property type="molecule type" value="Genomic_DNA"/>
</dbReference>
<evidence type="ECO:0000313" key="3">
    <source>
        <dbReference type="Proteomes" id="UP001157134"/>
    </source>
</evidence>
<comment type="caution">
    <text evidence="2">The sequence shown here is derived from an EMBL/GenBank/DDBJ whole genome shotgun (WGS) entry which is preliminary data.</text>
</comment>
<name>A0ABQ6H8S8_9GAMM</name>
<evidence type="ECO:0000256" key="1">
    <source>
        <dbReference type="SAM" id="SignalP"/>
    </source>
</evidence>
<feature type="signal peptide" evidence="1">
    <location>
        <begin position="1"/>
        <end position="18"/>
    </location>
</feature>
<protein>
    <submittedName>
        <fullName evidence="2">Uncharacterized protein</fullName>
    </submittedName>
</protein>
<dbReference type="RefSeq" id="WP_284296113.1">
    <property type="nucleotide sequence ID" value="NZ_BSSV01000001.1"/>
</dbReference>
<proteinExistence type="predicted"/>
<gene>
    <name evidence="2" type="ORF">tloyanaT_07770</name>
</gene>